<evidence type="ECO:0000259" key="9">
    <source>
        <dbReference type="Pfam" id="PF02366"/>
    </source>
</evidence>
<keyword evidence="2" id="KW-1003">Cell membrane</keyword>
<dbReference type="GO" id="GO:0000030">
    <property type="term" value="F:mannosyltransferase activity"/>
    <property type="evidence" value="ECO:0007669"/>
    <property type="project" value="InterPro"/>
</dbReference>
<name>A0A8A7KAT7_9FIRM</name>
<feature type="domain" description="ArnT-like N-terminal" evidence="9">
    <location>
        <begin position="76"/>
        <end position="187"/>
    </location>
</feature>
<proteinExistence type="predicted"/>
<dbReference type="GO" id="GO:0006493">
    <property type="term" value="P:protein O-linked glycosylation"/>
    <property type="evidence" value="ECO:0007669"/>
    <property type="project" value="InterPro"/>
</dbReference>
<gene>
    <name evidence="10" type="ORF">GM661_13715</name>
</gene>
<reference evidence="10" key="1">
    <citation type="submission" date="2019-12" db="EMBL/GenBank/DDBJ databases">
        <authorList>
            <person name="zhang j."/>
            <person name="sun C.M."/>
        </authorList>
    </citation>
    <scope>NUCLEOTIDE SEQUENCE</scope>
    <source>
        <strain evidence="10">NS-1</strain>
    </source>
</reference>
<dbReference type="AlphaFoldDB" id="A0A8A7KAT7"/>
<evidence type="ECO:0000313" key="11">
    <source>
        <dbReference type="Proteomes" id="UP000665020"/>
    </source>
</evidence>
<feature type="transmembrane region" description="Helical" evidence="8">
    <location>
        <begin position="12"/>
        <end position="31"/>
    </location>
</feature>
<dbReference type="EMBL" id="CP046640">
    <property type="protein sequence ID" value="QTL98943.1"/>
    <property type="molecule type" value="Genomic_DNA"/>
</dbReference>
<keyword evidence="5 8" id="KW-0812">Transmembrane</keyword>
<dbReference type="PANTHER" id="PTHR33908:SF11">
    <property type="entry name" value="MEMBRANE PROTEIN"/>
    <property type="match status" value="1"/>
</dbReference>
<keyword evidence="11" id="KW-1185">Reference proteome</keyword>
<evidence type="ECO:0000256" key="6">
    <source>
        <dbReference type="ARBA" id="ARBA00022989"/>
    </source>
</evidence>
<accession>A0A8A7KAT7</accession>
<evidence type="ECO:0000313" key="10">
    <source>
        <dbReference type="EMBL" id="QTL98943.1"/>
    </source>
</evidence>
<feature type="transmembrane region" description="Helical" evidence="8">
    <location>
        <begin position="212"/>
        <end position="233"/>
    </location>
</feature>
<feature type="transmembrane region" description="Helical" evidence="8">
    <location>
        <begin position="182"/>
        <end position="200"/>
    </location>
</feature>
<organism evidence="10 11">
    <name type="scientific">Iocasia fonsfrigidae</name>
    <dbReference type="NCBI Taxonomy" id="2682810"/>
    <lineage>
        <taxon>Bacteria</taxon>
        <taxon>Bacillati</taxon>
        <taxon>Bacillota</taxon>
        <taxon>Clostridia</taxon>
        <taxon>Halanaerobiales</taxon>
        <taxon>Halanaerobiaceae</taxon>
        <taxon>Iocasia</taxon>
    </lineage>
</organism>
<keyword evidence="3" id="KW-0328">Glycosyltransferase</keyword>
<dbReference type="GO" id="GO:0005886">
    <property type="term" value="C:plasma membrane"/>
    <property type="evidence" value="ECO:0007669"/>
    <property type="project" value="UniProtKB-SubCell"/>
</dbReference>
<dbReference type="GO" id="GO:0009103">
    <property type="term" value="P:lipopolysaccharide biosynthetic process"/>
    <property type="evidence" value="ECO:0007669"/>
    <property type="project" value="UniProtKB-ARBA"/>
</dbReference>
<feature type="transmembrane region" description="Helical" evidence="8">
    <location>
        <begin position="308"/>
        <end position="324"/>
    </location>
</feature>
<evidence type="ECO:0000256" key="1">
    <source>
        <dbReference type="ARBA" id="ARBA00004651"/>
    </source>
</evidence>
<feature type="transmembrane region" description="Helical" evidence="8">
    <location>
        <begin position="354"/>
        <end position="374"/>
    </location>
</feature>
<dbReference type="InterPro" id="IPR003342">
    <property type="entry name" value="ArnT-like_N"/>
</dbReference>
<evidence type="ECO:0000256" key="2">
    <source>
        <dbReference type="ARBA" id="ARBA00022475"/>
    </source>
</evidence>
<keyword evidence="6 8" id="KW-1133">Transmembrane helix</keyword>
<evidence type="ECO:0000256" key="7">
    <source>
        <dbReference type="ARBA" id="ARBA00023136"/>
    </source>
</evidence>
<protein>
    <submittedName>
        <fullName evidence="10">Phospholipid carrier-dependent glycosyltransferase</fullName>
    </submittedName>
</protein>
<feature type="transmembrane region" description="Helical" evidence="8">
    <location>
        <begin position="283"/>
        <end position="301"/>
    </location>
</feature>
<dbReference type="GO" id="GO:0016763">
    <property type="term" value="F:pentosyltransferase activity"/>
    <property type="evidence" value="ECO:0007669"/>
    <property type="project" value="TreeGrafter"/>
</dbReference>
<evidence type="ECO:0000256" key="3">
    <source>
        <dbReference type="ARBA" id="ARBA00022676"/>
    </source>
</evidence>
<dbReference type="InterPro" id="IPR050297">
    <property type="entry name" value="LipidA_mod_glycosyltrf_83"/>
</dbReference>
<evidence type="ECO:0000256" key="8">
    <source>
        <dbReference type="SAM" id="Phobius"/>
    </source>
</evidence>
<feature type="transmembrane region" description="Helical" evidence="8">
    <location>
        <begin position="82"/>
        <end position="106"/>
    </location>
</feature>
<sequence length="515" mass="60432">MKFPKKLKAVHIIMIIFFVTNLFFLTNFPFVHSDEAWLSGLSRNILAEKDLSVTEPFFDLYPRHPHAVKSLFHLIQIIFIKLMGYSIFTFRFISLLTGTAALYLFYKLAKHFTRSDILANTAAVIMSLDIQFIYASHFARQEIILLLILLIALTYFLSKYRYQNTTRQDIVMGLMLGTGIGIHPNSFIIALVFIVLYTYNLLITKKIKLHNYLAFGGTLAGIALFFVTLSFHFDANFIQNYSSYGQKLGVFSSISTKFDRLDYFYQKLFYRVSGTYYIPPVKFQFALFALTIVFIILQVLLKKDKKNIPLLLIFLGINTAYVLIGRYNQTSIIFIFPVCYLMLLNIISIVRKKYMYIITTILIIVLALNTTATLTTDSHDNYDNYLREISSVVGKNKRVLANLNADYYFNNGQLFDYRNLAFLEENNLEFKDYINTNKIEYIIYPEEMDFIYNNRPVWNILYGNIYPYYQDMKEFLDNNCQLVHEFTNKTYGIRITKYIGKQEWKIKIYQVKQQQ</sequence>
<feature type="transmembrane region" description="Helical" evidence="8">
    <location>
        <begin position="143"/>
        <end position="162"/>
    </location>
</feature>
<keyword evidence="4" id="KW-0808">Transferase</keyword>
<dbReference type="Pfam" id="PF02366">
    <property type="entry name" value="PMT"/>
    <property type="match status" value="1"/>
</dbReference>
<dbReference type="RefSeq" id="WP_230867345.1">
    <property type="nucleotide sequence ID" value="NZ_CP046640.1"/>
</dbReference>
<comment type="subcellular location">
    <subcellularLocation>
        <location evidence="1">Cell membrane</location>
        <topology evidence="1">Multi-pass membrane protein</topology>
    </subcellularLocation>
</comment>
<dbReference type="KEGG" id="ifn:GM661_13715"/>
<keyword evidence="7 8" id="KW-0472">Membrane</keyword>
<evidence type="ECO:0000256" key="4">
    <source>
        <dbReference type="ARBA" id="ARBA00022679"/>
    </source>
</evidence>
<dbReference type="PANTHER" id="PTHR33908">
    <property type="entry name" value="MANNOSYLTRANSFERASE YKCB-RELATED"/>
    <property type="match status" value="1"/>
</dbReference>
<feature type="transmembrane region" description="Helical" evidence="8">
    <location>
        <begin position="330"/>
        <end position="347"/>
    </location>
</feature>
<dbReference type="Proteomes" id="UP000665020">
    <property type="component" value="Chromosome"/>
</dbReference>
<evidence type="ECO:0000256" key="5">
    <source>
        <dbReference type="ARBA" id="ARBA00022692"/>
    </source>
</evidence>